<evidence type="ECO:0000313" key="1">
    <source>
        <dbReference type="EMBL" id="MBB5871924.1"/>
    </source>
</evidence>
<evidence type="ECO:0000313" key="2">
    <source>
        <dbReference type="Proteomes" id="UP000587527"/>
    </source>
</evidence>
<keyword evidence="2" id="KW-1185">Reference proteome</keyword>
<protein>
    <submittedName>
        <fullName evidence="1">Uncharacterized protein</fullName>
    </submittedName>
</protein>
<proteinExistence type="predicted"/>
<gene>
    <name evidence="1" type="ORF">F4553_005303</name>
</gene>
<dbReference type="Proteomes" id="UP000587527">
    <property type="component" value="Unassembled WGS sequence"/>
</dbReference>
<name>A0A841BUP6_9ACTN</name>
<dbReference type="RefSeq" id="WP_184840302.1">
    <property type="nucleotide sequence ID" value="NZ_JACHMN010000002.1"/>
</dbReference>
<accession>A0A841BUP6</accession>
<dbReference type="AlphaFoldDB" id="A0A841BUP6"/>
<reference evidence="1 2" key="1">
    <citation type="submission" date="2020-08" db="EMBL/GenBank/DDBJ databases">
        <title>Sequencing the genomes of 1000 actinobacteria strains.</title>
        <authorList>
            <person name="Klenk H.-P."/>
        </authorList>
    </citation>
    <scope>NUCLEOTIDE SEQUENCE [LARGE SCALE GENOMIC DNA]</scope>
    <source>
        <strain evidence="1 2">DSM 45362</strain>
    </source>
</reference>
<sequence length="184" mass="20138">MHANDPSPGIPPRLLHRPTMGGLVVPYTTLRLPDGRYRFGAVDFDRQTQAFTDRLCQTCGTELGNRTVFAVRDTDLLELTSHEPSMHPECAAYSATACPMLAGRMTHYQHTPIAEQLAKLDLAVHGDPGTELRLGQPSSPWSLAWASGYRLYTHPRTRQLAALIPPGQLLRVRPVTAATAEAGS</sequence>
<comment type="caution">
    <text evidence="1">The sequence shown here is derived from an EMBL/GenBank/DDBJ whole genome shotgun (WGS) entry which is preliminary data.</text>
</comment>
<organism evidence="1 2">
    <name type="scientific">Allocatelliglobosispora scoriae</name>
    <dbReference type="NCBI Taxonomy" id="643052"/>
    <lineage>
        <taxon>Bacteria</taxon>
        <taxon>Bacillati</taxon>
        <taxon>Actinomycetota</taxon>
        <taxon>Actinomycetes</taxon>
        <taxon>Micromonosporales</taxon>
        <taxon>Micromonosporaceae</taxon>
        <taxon>Allocatelliglobosispora</taxon>
    </lineage>
</organism>
<dbReference type="EMBL" id="JACHMN010000002">
    <property type="protein sequence ID" value="MBB5871924.1"/>
    <property type="molecule type" value="Genomic_DNA"/>
</dbReference>